<reference evidence="1" key="1">
    <citation type="journal article" date="2023" name="Mol. Biol. Evol.">
        <title>Third-Generation Sequencing Reveals the Adaptive Role of the Epigenome in Three Deep-Sea Polychaetes.</title>
        <authorList>
            <person name="Perez M."/>
            <person name="Aroh O."/>
            <person name="Sun Y."/>
            <person name="Lan Y."/>
            <person name="Juniper S.K."/>
            <person name="Young C.R."/>
            <person name="Angers B."/>
            <person name="Qian P.Y."/>
        </authorList>
    </citation>
    <scope>NUCLEOTIDE SEQUENCE</scope>
    <source>
        <strain evidence="1">R07B-5</strain>
    </source>
</reference>
<comment type="caution">
    <text evidence="1">The sequence shown here is derived from an EMBL/GenBank/DDBJ whole genome shotgun (WGS) entry which is preliminary data.</text>
</comment>
<organism evidence="1 2">
    <name type="scientific">Ridgeia piscesae</name>
    <name type="common">Tubeworm</name>
    <dbReference type="NCBI Taxonomy" id="27915"/>
    <lineage>
        <taxon>Eukaryota</taxon>
        <taxon>Metazoa</taxon>
        <taxon>Spiralia</taxon>
        <taxon>Lophotrochozoa</taxon>
        <taxon>Annelida</taxon>
        <taxon>Polychaeta</taxon>
        <taxon>Sedentaria</taxon>
        <taxon>Canalipalpata</taxon>
        <taxon>Sabellida</taxon>
        <taxon>Siboglinidae</taxon>
        <taxon>Ridgeia</taxon>
    </lineage>
</organism>
<name>A0AAD9L058_RIDPI</name>
<protein>
    <submittedName>
        <fullName evidence="1">Uncharacterized protein</fullName>
    </submittedName>
</protein>
<evidence type="ECO:0000313" key="1">
    <source>
        <dbReference type="EMBL" id="KAK2180904.1"/>
    </source>
</evidence>
<accession>A0AAD9L058</accession>
<sequence length="189" mass="21352">MTISTTITKTRLHSHGMTLRIRVISRKGCLYPERVVDDGKAGMVLVDVLGDHLLAGLRRHGAVGTGPAYDRPVPDDVVVQGRPVVRLVGAVRAFLHMRPVAVVRQPGNELMRRGRRGSPCERRRHVARRRRRHLIRWRWRAHRTLHGGAGWRPVDDGRRAQPRPQIEHAERLLDGGVVIFVVGDVDDGR</sequence>
<gene>
    <name evidence="1" type="ORF">NP493_420g01013</name>
</gene>
<dbReference type="EMBL" id="JAODUO010000420">
    <property type="protein sequence ID" value="KAK2180904.1"/>
    <property type="molecule type" value="Genomic_DNA"/>
</dbReference>
<dbReference type="AlphaFoldDB" id="A0AAD9L058"/>
<evidence type="ECO:0000313" key="2">
    <source>
        <dbReference type="Proteomes" id="UP001209878"/>
    </source>
</evidence>
<proteinExistence type="predicted"/>
<keyword evidence="2" id="KW-1185">Reference proteome</keyword>
<dbReference type="Proteomes" id="UP001209878">
    <property type="component" value="Unassembled WGS sequence"/>
</dbReference>